<protein>
    <recommendedName>
        <fullName evidence="4">BAH domain-containing protein</fullName>
    </recommendedName>
</protein>
<comment type="caution">
    <text evidence="2">The sequence shown here is derived from an EMBL/GenBank/DDBJ whole genome shotgun (WGS) entry which is preliminary data.</text>
</comment>
<sequence>MISTSSENETESDYIISLESDEEYETMSSDNEERHDSDISEEKLFVDEVLAKDKLPSYDGDFAPYFQNLTTTALFSKSISISLKKTLSTLKDSKMAYQLSISNIIWNVLNNPSLLKEMYFGAGVDSKTKSEYWHGTLWAESPLFGQEQLMISGKIYQCGDFVYYYDNERKLGRLRAILLNEENQQYRLRIQKVLDYSDLPGTFKGELRQNCFLSREVWLQDELFLTITTSQISKKIAADTLRITEILYKHHTHWCIRNVTFSYQHPSKYISIRQPPSPTIPVYKLFLDIYYDDFGTFRNVYHSLGGVYVQFGNMPTRQRKLLKNHFVLRFVPFGSNFNEFMLPFISEMKEFEQGKLMEVNGQDA</sequence>
<evidence type="ECO:0008006" key="4">
    <source>
        <dbReference type="Google" id="ProtNLM"/>
    </source>
</evidence>
<evidence type="ECO:0000313" key="3">
    <source>
        <dbReference type="Proteomes" id="UP000615446"/>
    </source>
</evidence>
<accession>A0A8H3LCW1</accession>
<evidence type="ECO:0000313" key="2">
    <source>
        <dbReference type="EMBL" id="GES84804.1"/>
    </source>
</evidence>
<dbReference type="Proteomes" id="UP000615446">
    <property type="component" value="Unassembled WGS sequence"/>
</dbReference>
<organism evidence="2 3">
    <name type="scientific">Rhizophagus clarus</name>
    <dbReference type="NCBI Taxonomy" id="94130"/>
    <lineage>
        <taxon>Eukaryota</taxon>
        <taxon>Fungi</taxon>
        <taxon>Fungi incertae sedis</taxon>
        <taxon>Mucoromycota</taxon>
        <taxon>Glomeromycotina</taxon>
        <taxon>Glomeromycetes</taxon>
        <taxon>Glomerales</taxon>
        <taxon>Glomeraceae</taxon>
        <taxon>Rhizophagus</taxon>
    </lineage>
</organism>
<feature type="region of interest" description="Disordered" evidence="1">
    <location>
        <begin position="1"/>
        <end position="38"/>
    </location>
</feature>
<gene>
    <name evidence="2" type="ORF">RCL2_001189700</name>
</gene>
<name>A0A8H3LCW1_9GLOM</name>
<dbReference type="EMBL" id="BLAL01000086">
    <property type="protein sequence ID" value="GES84804.1"/>
    <property type="molecule type" value="Genomic_DNA"/>
</dbReference>
<reference evidence="2" key="1">
    <citation type="submission" date="2019-10" db="EMBL/GenBank/DDBJ databases">
        <title>Conservation and host-specific expression of non-tandemly repeated heterogenous ribosome RNA gene in arbuscular mycorrhizal fungi.</title>
        <authorList>
            <person name="Maeda T."/>
            <person name="Kobayashi Y."/>
            <person name="Nakagawa T."/>
            <person name="Ezawa T."/>
            <person name="Yamaguchi K."/>
            <person name="Bino T."/>
            <person name="Nishimoto Y."/>
            <person name="Shigenobu S."/>
            <person name="Kawaguchi M."/>
        </authorList>
    </citation>
    <scope>NUCLEOTIDE SEQUENCE</scope>
    <source>
        <strain evidence="2">HR1</strain>
    </source>
</reference>
<dbReference type="OrthoDB" id="2351769at2759"/>
<evidence type="ECO:0000256" key="1">
    <source>
        <dbReference type="SAM" id="MobiDB-lite"/>
    </source>
</evidence>
<proteinExistence type="predicted"/>
<dbReference type="AlphaFoldDB" id="A0A8H3LCW1"/>